<evidence type="ECO:0000256" key="9">
    <source>
        <dbReference type="SAM" id="Phobius"/>
    </source>
</evidence>
<keyword evidence="6" id="KW-0503">Monooxygenase</keyword>
<reference evidence="11 12" key="1">
    <citation type="journal article" date="2016" name="BMC Genomics">
        <title>Genome sequencing and secondary metabolism of the postharvest pathogen Penicillium griseofulvum.</title>
        <authorList>
            <person name="Banani H."/>
            <person name="Marcet-Houben M."/>
            <person name="Ballester A.R."/>
            <person name="Abbruscato P."/>
            <person name="Gonzalez-Candelas L."/>
            <person name="Gabaldon T."/>
            <person name="Spadaro D."/>
        </authorList>
    </citation>
    <scope>NUCLEOTIDE SEQUENCE [LARGE SCALE GENOMIC DNA]</scope>
    <source>
        <strain evidence="11 12">PG3</strain>
    </source>
</reference>
<dbReference type="Pfam" id="PF08592">
    <property type="entry name" value="Anthrone_oxy"/>
    <property type="match status" value="1"/>
</dbReference>
<evidence type="ECO:0000256" key="1">
    <source>
        <dbReference type="ARBA" id="ARBA00004141"/>
    </source>
</evidence>
<dbReference type="RefSeq" id="XP_040651874.1">
    <property type="nucleotide sequence ID" value="XM_040788102.1"/>
</dbReference>
<evidence type="ECO:0000259" key="10">
    <source>
        <dbReference type="Pfam" id="PF07110"/>
    </source>
</evidence>
<feature type="domain" description="EthD" evidence="10">
    <location>
        <begin position="29"/>
        <end position="69"/>
    </location>
</feature>
<evidence type="ECO:0000256" key="5">
    <source>
        <dbReference type="ARBA" id="ARBA00023002"/>
    </source>
</evidence>
<dbReference type="SUPFAM" id="SSF54909">
    <property type="entry name" value="Dimeric alpha+beta barrel"/>
    <property type="match status" value="1"/>
</dbReference>
<dbReference type="EMBL" id="LHQR01000014">
    <property type="protein sequence ID" value="KXG53339.1"/>
    <property type="molecule type" value="Genomic_DNA"/>
</dbReference>
<keyword evidence="12" id="KW-1185">Reference proteome</keyword>
<dbReference type="PANTHER" id="PTHR35042">
    <property type="entry name" value="ANTHRONE OXYGENASE ENCC"/>
    <property type="match status" value="1"/>
</dbReference>
<organism evidence="11 12">
    <name type="scientific">Penicillium patulum</name>
    <name type="common">Penicillium griseofulvum</name>
    <dbReference type="NCBI Taxonomy" id="5078"/>
    <lineage>
        <taxon>Eukaryota</taxon>
        <taxon>Fungi</taxon>
        <taxon>Dikarya</taxon>
        <taxon>Ascomycota</taxon>
        <taxon>Pezizomycotina</taxon>
        <taxon>Eurotiomycetes</taxon>
        <taxon>Eurotiomycetidae</taxon>
        <taxon>Eurotiales</taxon>
        <taxon>Aspergillaceae</taxon>
        <taxon>Penicillium</taxon>
    </lineage>
</organism>
<protein>
    <recommendedName>
        <fullName evidence="10">EthD domain-containing protein</fullName>
    </recommendedName>
</protein>
<comment type="similarity">
    <text evidence="8">Belongs to the anthrone oxygenase family.</text>
</comment>
<dbReference type="Pfam" id="PF07110">
    <property type="entry name" value="EthD"/>
    <property type="match status" value="1"/>
</dbReference>
<dbReference type="InterPro" id="IPR011008">
    <property type="entry name" value="Dimeric_a/b-barrel"/>
</dbReference>
<feature type="transmembrane region" description="Helical" evidence="9">
    <location>
        <begin position="108"/>
        <end position="126"/>
    </location>
</feature>
<dbReference type="GO" id="GO:0004497">
    <property type="term" value="F:monooxygenase activity"/>
    <property type="evidence" value="ECO:0007669"/>
    <property type="project" value="UniProtKB-KW"/>
</dbReference>
<evidence type="ECO:0000313" key="12">
    <source>
        <dbReference type="Proteomes" id="UP000070168"/>
    </source>
</evidence>
<dbReference type="Proteomes" id="UP000070168">
    <property type="component" value="Unassembled WGS sequence"/>
</dbReference>
<comment type="subcellular location">
    <subcellularLocation>
        <location evidence="1">Membrane</location>
        <topology evidence="1">Multi-pass membrane protein</topology>
    </subcellularLocation>
</comment>
<comment type="caution">
    <text evidence="11">The sequence shown here is derived from an EMBL/GenBank/DDBJ whole genome shotgun (WGS) entry which is preliminary data.</text>
</comment>
<evidence type="ECO:0000256" key="4">
    <source>
        <dbReference type="ARBA" id="ARBA00022989"/>
    </source>
</evidence>
<keyword evidence="5" id="KW-0560">Oxidoreductase</keyword>
<name>A0A135LWM1_PENPA</name>
<dbReference type="STRING" id="5078.A0A135LWM1"/>
<evidence type="ECO:0000313" key="11">
    <source>
        <dbReference type="EMBL" id="KXG53339.1"/>
    </source>
</evidence>
<feature type="transmembrane region" description="Helical" evidence="9">
    <location>
        <begin position="178"/>
        <end position="197"/>
    </location>
</feature>
<feature type="transmembrane region" description="Helical" evidence="9">
    <location>
        <begin position="146"/>
        <end position="166"/>
    </location>
</feature>
<gene>
    <name evidence="11" type="ORF">PGRI_003890</name>
</gene>
<proteinExistence type="inferred from homology"/>
<dbReference type="PANTHER" id="PTHR35042:SF3">
    <property type="entry name" value="ANTHRONE OXYGENASE-RELATED"/>
    <property type="match status" value="1"/>
</dbReference>
<evidence type="ECO:0000256" key="8">
    <source>
        <dbReference type="ARBA" id="ARBA00034313"/>
    </source>
</evidence>
<dbReference type="AlphaFoldDB" id="A0A135LWM1"/>
<dbReference type="InterPro" id="IPR009799">
    <property type="entry name" value="EthD_dom"/>
</dbReference>
<evidence type="ECO:0000256" key="2">
    <source>
        <dbReference type="ARBA" id="ARBA00005986"/>
    </source>
</evidence>
<keyword evidence="3 9" id="KW-0812">Transmembrane</keyword>
<evidence type="ECO:0000256" key="7">
    <source>
        <dbReference type="ARBA" id="ARBA00023136"/>
    </source>
</evidence>
<evidence type="ECO:0000256" key="3">
    <source>
        <dbReference type="ARBA" id="ARBA00022692"/>
    </source>
</evidence>
<dbReference type="InterPro" id="IPR013901">
    <property type="entry name" value="Anthrone_oxy"/>
</dbReference>
<dbReference type="GeneID" id="63703402"/>
<keyword evidence="7 9" id="KW-0472">Membrane</keyword>
<sequence length="256" mass="28583">MATQDSSLENPALGPTQKLLCLTICGYRKPGMSEEDYRHHMTKISAPMTKDLMAKYGIVRWTQIHNTSATRALMGEIFDPQFANVDPWYKEHLIGDHENFADTKRSQMTIGLGAMMNISLLTIPVLLDTTPEPTHLIDQWVRVYHYGHRVLPALSVATGLLYAWTVAQKRKSGHPWRIFALAGVTTMSMLPFTWTVMLPTNSTLFATQIANHAGQVVAFDAAVDLVNKWTVPHTSRALLPLTGAIMGWVGTLRQLN</sequence>
<keyword evidence="4 9" id="KW-1133">Transmembrane helix</keyword>
<dbReference type="OrthoDB" id="5954308at2759"/>
<dbReference type="GO" id="GO:0016020">
    <property type="term" value="C:membrane"/>
    <property type="evidence" value="ECO:0007669"/>
    <property type="project" value="UniProtKB-SubCell"/>
</dbReference>
<comment type="similarity">
    <text evidence="2">Belongs to the tpcK family.</text>
</comment>
<accession>A0A135LWM1</accession>
<evidence type="ECO:0000256" key="6">
    <source>
        <dbReference type="ARBA" id="ARBA00023033"/>
    </source>
</evidence>